<evidence type="ECO:0000256" key="4">
    <source>
        <dbReference type="ARBA" id="ARBA00022801"/>
    </source>
</evidence>
<dbReference type="OrthoDB" id="444592at2759"/>
<dbReference type="InterPro" id="IPR035937">
    <property type="entry name" value="FPG_N"/>
</dbReference>
<evidence type="ECO:0000256" key="7">
    <source>
        <dbReference type="ARBA" id="ARBA00023239"/>
    </source>
</evidence>
<evidence type="ECO:0000256" key="1">
    <source>
        <dbReference type="ARBA" id="ARBA00001668"/>
    </source>
</evidence>
<gene>
    <name evidence="11" type="ORF">AX774_g4819</name>
</gene>
<comment type="similarity">
    <text evidence="2">Belongs to the FPG family.</text>
</comment>
<comment type="catalytic activity">
    <reaction evidence="1">
        <text>Hydrolysis of DNA containing ring-opened 7-methylguanine residues, releasing 2,6-diamino-4-hydroxy-5-(N-methyl)formamidopyrimidine.</text>
        <dbReference type="EC" id="3.2.2.23"/>
    </reaction>
</comment>
<dbReference type="Gene3D" id="1.10.8.50">
    <property type="match status" value="1"/>
</dbReference>
<keyword evidence="12" id="KW-1185">Reference proteome</keyword>
<sequence length="208" mass="24205">MLGRVVERVERYGKYFYVSFKDTGPKLLLHLGMTGDILIENGEPHFYKAPKIKYGQSWPPKYMKFEFSLSSSEHGKPETRISFCDARRLGSIYLISGDPRTTHPIMNLGYDPLVNPPSVDEFVQLVYSKNTQIKAFLLDQHNIAGIGNWIADVDSDDSYYPKSWLFHYRWDKRISKSKNGAPKVEGNRVEYIKVWCYLNQLLRFAFFT</sequence>
<evidence type="ECO:0000256" key="8">
    <source>
        <dbReference type="ARBA" id="ARBA00023268"/>
    </source>
</evidence>
<dbReference type="Proteomes" id="UP000188320">
    <property type="component" value="Unassembled WGS sequence"/>
</dbReference>
<protein>
    <submittedName>
        <fullName evidence="11">Formamidopyrimidine-DNA glycosylase</fullName>
    </submittedName>
</protein>
<dbReference type="GO" id="GO:0005634">
    <property type="term" value="C:nucleus"/>
    <property type="evidence" value="ECO:0007669"/>
    <property type="project" value="TreeGrafter"/>
</dbReference>
<dbReference type="InterPro" id="IPR012319">
    <property type="entry name" value="FPG_cat"/>
</dbReference>
<keyword evidence="4" id="KW-0378">Hydrolase</keyword>
<dbReference type="SUPFAM" id="SSF81624">
    <property type="entry name" value="N-terminal domain of MutM-like DNA repair proteins"/>
    <property type="match status" value="1"/>
</dbReference>
<dbReference type="AlphaFoldDB" id="A0A1R1PLC0"/>
<evidence type="ECO:0000259" key="10">
    <source>
        <dbReference type="PROSITE" id="PS51068"/>
    </source>
</evidence>
<dbReference type="PANTHER" id="PTHR22993:SF9">
    <property type="entry name" value="FORMAMIDOPYRIMIDINE-DNA GLYCOSYLASE"/>
    <property type="match status" value="1"/>
</dbReference>
<feature type="domain" description="Formamidopyrimidine-DNA glycosylase catalytic" evidence="10">
    <location>
        <begin position="1"/>
        <end position="90"/>
    </location>
</feature>
<proteinExistence type="inferred from homology"/>
<keyword evidence="3" id="KW-0227">DNA damage</keyword>
<name>A0A1R1PLC0_ZANCU</name>
<evidence type="ECO:0000256" key="3">
    <source>
        <dbReference type="ARBA" id="ARBA00022763"/>
    </source>
</evidence>
<dbReference type="PROSITE" id="PS51068">
    <property type="entry name" value="FPG_CAT"/>
    <property type="match status" value="1"/>
</dbReference>
<dbReference type="InterPro" id="IPR015886">
    <property type="entry name" value="H2TH_FPG"/>
</dbReference>
<keyword evidence="5" id="KW-0238">DNA-binding</keyword>
<dbReference type="Gene3D" id="3.20.190.10">
    <property type="entry name" value="MutM-like, N-terminal"/>
    <property type="match status" value="1"/>
</dbReference>
<dbReference type="EMBL" id="LSSK01000838">
    <property type="protein sequence ID" value="OMH81729.1"/>
    <property type="molecule type" value="Genomic_DNA"/>
</dbReference>
<dbReference type="GO" id="GO:0008270">
    <property type="term" value="F:zinc ion binding"/>
    <property type="evidence" value="ECO:0007669"/>
    <property type="project" value="InterPro"/>
</dbReference>
<organism evidence="11 12">
    <name type="scientific">Zancudomyces culisetae</name>
    <name type="common">Gut fungus</name>
    <name type="synonym">Smittium culisetae</name>
    <dbReference type="NCBI Taxonomy" id="1213189"/>
    <lineage>
        <taxon>Eukaryota</taxon>
        <taxon>Fungi</taxon>
        <taxon>Fungi incertae sedis</taxon>
        <taxon>Zoopagomycota</taxon>
        <taxon>Kickxellomycotina</taxon>
        <taxon>Harpellomycetes</taxon>
        <taxon>Harpellales</taxon>
        <taxon>Legeriomycetaceae</taxon>
        <taxon>Zancudomyces</taxon>
    </lineage>
</organism>
<reference evidence="12" key="1">
    <citation type="submission" date="2017-01" db="EMBL/GenBank/DDBJ databases">
        <authorList>
            <person name="Wang Y."/>
            <person name="White M."/>
            <person name="Kvist S."/>
            <person name="Moncalvo J.-M."/>
        </authorList>
    </citation>
    <scope>NUCLEOTIDE SEQUENCE [LARGE SCALE GENOMIC DNA]</scope>
    <source>
        <strain evidence="12">COL-18-3</strain>
    </source>
</reference>
<dbReference type="InterPro" id="IPR010979">
    <property type="entry name" value="Ribosomal_uS13-like_H2TH"/>
</dbReference>
<evidence type="ECO:0000313" key="12">
    <source>
        <dbReference type="Proteomes" id="UP000188320"/>
    </source>
</evidence>
<evidence type="ECO:0000256" key="5">
    <source>
        <dbReference type="ARBA" id="ARBA00023125"/>
    </source>
</evidence>
<keyword evidence="9" id="KW-0326">Glycosidase</keyword>
<dbReference type="GO" id="GO:0003906">
    <property type="term" value="F:DNA-(apurinic or apyrimidinic site) endonuclease activity"/>
    <property type="evidence" value="ECO:0007669"/>
    <property type="project" value="InterPro"/>
</dbReference>
<comment type="caution">
    <text evidence="11">The sequence shown here is derived from an EMBL/GenBank/DDBJ whole genome shotgun (WGS) entry which is preliminary data.</text>
</comment>
<evidence type="ECO:0000256" key="6">
    <source>
        <dbReference type="ARBA" id="ARBA00023204"/>
    </source>
</evidence>
<dbReference type="PANTHER" id="PTHR22993">
    <property type="entry name" value="FORMAMIDOPYRIMIDINE-DNA GLYCOSYLASE"/>
    <property type="match status" value="1"/>
</dbReference>
<dbReference type="GO" id="GO:0016829">
    <property type="term" value="F:lyase activity"/>
    <property type="evidence" value="ECO:0007669"/>
    <property type="project" value="UniProtKB-KW"/>
</dbReference>
<evidence type="ECO:0000313" key="11">
    <source>
        <dbReference type="EMBL" id="OMH81729.1"/>
    </source>
</evidence>
<dbReference type="SUPFAM" id="SSF46946">
    <property type="entry name" value="S13-like H2TH domain"/>
    <property type="match status" value="1"/>
</dbReference>
<keyword evidence="7" id="KW-0456">Lyase</keyword>
<dbReference type="GO" id="GO:0006284">
    <property type="term" value="P:base-excision repair"/>
    <property type="evidence" value="ECO:0007669"/>
    <property type="project" value="InterPro"/>
</dbReference>
<dbReference type="Pfam" id="PF06831">
    <property type="entry name" value="H2TH"/>
    <property type="match status" value="1"/>
</dbReference>
<dbReference type="GO" id="GO:0003684">
    <property type="term" value="F:damaged DNA binding"/>
    <property type="evidence" value="ECO:0007669"/>
    <property type="project" value="InterPro"/>
</dbReference>
<evidence type="ECO:0000256" key="9">
    <source>
        <dbReference type="ARBA" id="ARBA00023295"/>
    </source>
</evidence>
<dbReference type="Pfam" id="PF01149">
    <property type="entry name" value="Fapy_DNA_glyco"/>
    <property type="match status" value="1"/>
</dbReference>
<evidence type="ECO:0000256" key="2">
    <source>
        <dbReference type="ARBA" id="ARBA00009409"/>
    </source>
</evidence>
<dbReference type="GO" id="GO:0008534">
    <property type="term" value="F:oxidized purine nucleobase lesion DNA N-glycosylase activity"/>
    <property type="evidence" value="ECO:0007669"/>
    <property type="project" value="UniProtKB-EC"/>
</dbReference>
<keyword evidence="8" id="KW-0511">Multifunctional enzyme</keyword>
<keyword evidence="6" id="KW-0234">DNA repair</keyword>
<accession>A0A1R1PLC0</accession>